<evidence type="ECO:0000256" key="1">
    <source>
        <dbReference type="SAM" id="MobiDB-lite"/>
    </source>
</evidence>
<dbReference type="RefSeq" id="WP_143060897.1">
    <property type="nucleotide sequence ID" value="NZ_FNOK01000006.1"/>
</dbReference>
<evidence type="ECO:0000313" key="2">
    <source>
        <dbReference type="EMBL" id="SDW93417.1"/>
    </source>
</evidence>
<protein>
    <recommendedName>
        <fullName evidence="4">Excreted virulence factor EspC, type VII ESX diderm</fullName>
    </recommendedName>
</protein>
<dbReference type="OrthoDB" id="9862449at2"/>
<keyword evidence="3" id="KW-1185">Reference proteome</keyword>
<feature type="region of interest" description="Disordered" evidence="1">
    <location>
        <begin position="83"/>
        <end position="104"/>
    </location>
</feature>
<accession>A0A1H2XKS6</accession>
<reference evidence="3" key="1">
    <citation type="submission" date="2016-10" db="EMBL/GenBank/DDBJ databases">
        <authorList>
            <person name="Varghese N."/>
            <person name="Submissions S."/>
        </authorList>
    </citation>
    <scope>NUCLEOTIDE SEQUENCE [LARGE SCALE GENOMIC DNA]</scope>
    <source>
        <strain evidence="3">CGMCC 4.3530</strain>
    </source>
</reference>
<evidence type="ECO:0000313" key="3">
    <source>
        <dbReference type="Proteomes" id="UP000199529"/>
    </source>
</evidence>
<organism evidence="2 3">
    <name type="scientific">Saccharopolyspora shandongensis</name>
    <dbReference type="NCBI Taxonomy" id="418495"/>
    <lineage>
        <taxon>Bacteria</taxon>
        <taxon>Bacillati</taxon>
        <taxon>Actinomycetota</taxon>
        <taxon>Actinomycetes</taxon>
        <taxon>Pseudonocardiales</taxon>
        <taxon>Pseudonocardiaceae</taxon>
        <taxon>Saccharopolyspora</taxon>
    </lineage>
</organism>
<gene>
    <name evidence="2" type="ORF">SAMN05216215_1006122</name>
</gene>
<dbReference type="AlphaFoldDB" id="A0A1H2XKS6"/>
<evidence type="ECO:0008006" key="4">
    <source>
        <dbReference type="Google" id="ProtNLM"/>
    </source>
</evidence>
<feature type="region of interest" description="Disordered" evidence="1">
    <location>
        <begin position="28"/>
        <end position="47"/>
    </location>
</feature>
<feature type="compositionally biased region" description="Basic and acidic residues" evidence="1">
    <location>
        <begin position="83"/>
        <end position="93"/>
    </location>
</feature>
<dbReference type="Proteomes" id="UP000199529">
    <property type="component" value="Unassembled WGS sequence"/>
</dbReference>
<sequence length="104" mass="11014">MDRVSVDSGHIARTAKALRDVAEGMRSSGDQFAGGFQGNGYGNLPESDEATAQTWAVVQAVLDGVRGQADELLKHADALDRQASDYRSAENHAEQAATRLGLGQ</sequence>
<dbReference type="EMBL" id="FNOK01000006">
    <property type="protein sequence ID" value="SDW93417.1"/>
    <property type="molecule type" value="Genomic_DNA"/>
</dbReference>
<proteinExistence type="predicted"/>
<name>A0A1H2XKS6_9PSEU</name>
<dbReference type="STRING" id="418495.SAMN05216215_1006122"/>